<sequence>MTAPPEKTSLTMKGPSYLYENFPRESGVTCEDLLIFLQEVDHPGSLRGVEGYPNLQGVGLFFGAHVDLLRWLDRGDLMVFEATQTLFYLGHLTILGKPFPKVYGLGLIELLSGWVRTEASRIWIRVEPGNSRESS</sequence>
<proteinExistence type="predicted"/>
<reference evidence="1 2" key="1">
    <citation type="submission" date="2017-11" db="EMBL/GenBank/DDBJ databases">
        <title>De-novo sequencing of pomegranate (Punica granatum L.) genome.</title>
        <authorList>
            <person name="Akparov Z."/>
            <person name="Amiraslanov A."/>
            <person name="Hajiyeva S."/>
            <person name="Abbasov M."/>
            <person name="Kaur K."/>
            <person name="Hamwieh A."/>
            <person name="Solovyev V."/>
            <person name="Salamov A."/>
            <person name="Braich B."/>
            <person name="Kosarev P."/>
            <person name="Mahmoud A."/>
            <person name="Hajiyev E."/>
            <person name="Babayeva S."/>
            <person name="Izzatullayeva V."/>
            <person name="Mammadov A."/>
            <person name="Mammadov A."/>
            <person name="Sharifova S."/>
            <person name="Ojaghi J."/>
            <person name="Eynullazada K."/>
            <person name="Bayramov B."/>
            <person name="Abdulazimova A."/>
            <person name="Shahmuradov I."/>
        </authorList>
    </citation>
    <scope>NUCLEOTIDE SEQUENCE [LARGE SCALE GENOMIC DNA]</scope>
    <source>
        <strain evidence="2">cv. AG2017</strain>
        <tissue evidence="1">Leaf</tissue>
    </source>
</reference>
<dbReference type="AlphaFoldDB" id="A0A2I0LCI3"/>
<evidence type="ECO:0000313" key="1">
    <source>
        <dbReference type="EMBL" id="PKI78388.1"/>
    </source>
</evidence>
<dbReference type="Proteomes" id="UP000233551">
    <property type="component" value="Unassembled WGS sequence"/>
</dbReference>
<dbReference type="EMBL" id="PGOL01000052">
    <property type="protein sequence ID" value="PKI78388.1"/>
    <property type="molecule type" value="Genomic_DNA"/>
</dbReference>
<name>A0A2I0LCI3_PUNGR</name>
<accession>A0A2I0LCI3</accession>
<keyword evidence="2" id="KW-1185">Reference proteome</keyword>
<evidence type="ECO:0000313" key="2">
    <source>
        <dbReference type="Proteomes" id="UP000233551"/>
    </source>
</evidence>
<comment type="caution">
    <text evidence="1">The sequence shown here is derived from an EMBL/GenBank/DDBJ whole genome shotgun (WGS) entry which is preliminary data.</text>
</comment>
<organism evidence="1 2">
    <name type="scientific">Punica granatum</name>
    <name type="common">Pomegranate</name>
    <dbReference type="NCBI Taxonomy" id="22663"/>
    <lineage>
        <taxon>Eukaryota</taxon>
        <taxon>Viridiplantae</taxon>
        <taxon>Streptophyta</taxon>
        <taxon>Embryophyta</taxon>
        <taxon>Tracheophyta</taxon>
        <taxon>Spermatophyta</taxon>
        <taxon>Magnoliopsida</taxon>
        <taxon>eudicotyledons</taxon>
        <taxon>Gunneridae</taxon>
        <taxon>Pentapetalae</taxon>
        <taxon>rosids</taxon>
        <taxon>malvids</taxon>
        <taxon>Myrtales</taxon>
        <taxon>Lythraceae</taxon>
        <taxon>Punica</taxon>
    </lineage>
</organism>
<gene>
    <name evidence="1" type="ORF">CRG98_001209</name>
</gene>
<protein>
    <submittedName>
        <fullName evidence="1">Uncharacterized protein</fullName>
    </submittedName>
</protein>